<dbReference type="SUPFAM" id="SSF51445">
    <property type="entry name" value="(Trans)glycosidases"/>
    <property type="match status" value="1"/>
</dbReference>
<protein>
    <submittedName>
        <fullName evidence="5">Beta-N-acetylhexosaminidase</fullName>
        <ecNumber evidence="5">3.2.1.52</ecNumber>
    </submittedName>
</protein>
<evidence type="ECO:0000259" key="4">
    <source>
        <dbReference type="Pfam" id="PF00933"/>
    </source>
</evidence>
<dbReference type="NCBIfam" id="NF003740">
    <property type="entry name" value="PRK05337.1"/>
    <property type="match status" value="1"/>
</dbReference>
<evidence type="ECO:0000313" key="5">
    <source>
        <dbReference type="EMBL" id="QIJ71922.1"/>
    </source>
</evidence>
<evidence type="ECO:0000256" key="3">
    <source>
        <dbReference type="ARBA" id="ARBA00023295"/>
    </source>
</evidence>
<dbReference type="InterPro" id="IPR036962">
    <property type="entry name" value="Glyco_hydro_3_N_sf"/>
</dbReference>
<dbReference type="PANTHER" id="PTHR30480:SF16">
    <property type="entry name" value="GLYCOSIDE HYDROLASE FAMILY 3 DOMAIN PROTEIN"/>
    <property type="match status" value="1"/>
</dbReference>
<dbReference type="InterPro" id="IPR050226">
    <property type="entry name" value="NagZ_Beta-hexosaminidase"/>
</dbReference>
<keyword evidence="2 5" id="KW-0378">Hydrolase</keyword>
<comment type="similarity">
    <text evidence="1">Belongs to the glycosyl hydrolase 3 family.</text>
</comment>
<evidence type="ECO:0000313" key="6">
    <source>
        <dbReference type="Proteomes" id="UP000502179"/>
    </source>
</evidence>
<reference evidence="5 6" key="1">
    <citation type="submission" date="2020-02" db="EMBL/GenBank/DDBJ databases">
        <title>Genome analysis of Thermosulfuriphilus ammonigenes ST65T, an anaerobic thermophilic chemolithoautotrophic bacterium isolated from a deep-sea hydrothermal vent.</title>
        <authorList>
            <person name="Slobodkina G."/>
            <person name="Allioux M."/>
            <person name="Merkel A."/>
            <person name="Alain K."/>
            <person name="Jebbar M."/>
            <person name="Slobodkin A."/>
        </authorList>
    </citation>
    <scope>NUCLEOTIDE SEQUENCE [LARGE SCALE GENOMIC DNA]</scope>
    <source>
        <strain evidence="5 6">ST65</strain>
    </source>
</reference>
<dbReference type="InterPro" id="IPR017853">
    <property type="entry name" value="GH"/>
</dbReference>
<dbReference type="GO" id="GO:0009254">
    <property type="term" value="P:peptidoglycan turnover"/>
    <property type="evidence" value="ECO:0007669"/>
    <property type="project" value="TreeGrafter"/>
</dbReference>
<evidence type="ECO:0000256" key="1">
    <source>
        <dbReference type="ARBA" id="ARBA00005336"/>
    </source>
</evidence>
<proteinExistence type="inferred from homology"/>
<dbReference type="PANTHER" id="PTHR30480">
    <property type="entry name" value="BETA-HEXOSAMINIDASE-RELATED"/>
    <property type="match status" value="1"/>
</dbReference>
<organism evidence="5 6">
    <name type="scientific">Thermosulfuriphilus ammonigenes</name>
    <dbReference type="NCBI Taxonomy" id="1936021"/>
    <lineage>
        <taxon>Bacteria</taxon>
        <taxon>Pseudomonadati</taxon>
        <taxon>Thermodesulfobacteriota</taxon>
        <taxon>Thermodesulfobacteria</taxon>
        <taxon>Thermodesulfobacteriales</taxon>
        <taxon>Thermodesulfobacteriaceae</taxon>
        <taxon>Thermosulfuriphilus</taxon>
    </lineage>
</organism>
<dbReference type="GO" id="GO:0005975">
    <property type="term" value="P:carbohydrate metabolic process"/>
    <property type="evidence" value="ECO:0007669"/>
    <property type="project" value="InterPro"/>
</dbReference>
<sequence>MAQMTKLLRQVGRLFVVGLSEETLTREEEELIRTCGFNNFILFSRNVSSGRQVGLLCQALRKCCLSEGLEPPLIMVDEEGGPVQRLRGPCAPLPSARSLGHSNRPEKSVQILAKQTASCLKGLGINFNLVPVLDLATLGEKSFIYERSFGKEPSQVGRLGRIYIRTMAQMGVATCGKHFPGLGEVSLDPHLDLPRAYVSRETLLGRELEPFRQAIAAEVPAIMTSHVIYPALDPEQPATFSRKIVQLLRKGLGFQGLLLSDDLEMGAIAQNYSLTEAAEGAFYVGHDLLLFCHHLEQAAEAVEALAGDLSRGEIPEGRLLEALTRQRQLRAWLDRCGSL</sequence>
<dbReference type="GO" id="GO:0004563">
    <property type="term" value="F:beta-N-acetylhexosaminidase activity"/>
    <property type="evidence" value="ECO:0007669"/>
    <property type="project" value="UniProtKB-EC"/>
</dbReference>
<feature type="domain" description="Glycoside hydrolase family 3 N-terminal" evidence="4">
    <location>
        <begin position="12"/>
        <end position="325"/>
    </location>
</feature>
<keyword evidence="3 5" id="KW-0326">Glycosidase</keyword>
<name>A0A6G7PW87_9BACT</name>
<keyword evidence="6" id="KW-1185">Reference proteome</keyword>
<dbReference type="KEGG" id="tav:G4V39_06430"/>
<dbReference type="EC" id="3.2.1.52" evidence="5"/>
<dbReference type="RefSeq" id="WP_166032140.1">
    <property type="nucleotide sequence ID" value="NZ_JACDUQ010000001.1"/>
</dbReference>
<dbReference type="Gene3D" id="3.20.20.300">
    <property type="entry name" value="Glycoside hydrolase, family 3, N-terminal domain"/>
    <property type="match status" value="1"/>
</dbReference>
<dbReference type="EMBL" id="CP048877">
    <property type="protein sequence ID" value="QIJ71922.1"/>
    <property type="molecule type" value="Genomic_DNA"/>
</dbReference>
<dbReference type="InterPro" id="IPR001764">
    <property type="entry name" value="Glyco_hydro_3_N"/>
</dbReference>
<evidence type="ECO:0000256" key="2">
    <source>
        <dbReference type="ARBA" id="ARBA00022801"/>
    </source>
</evidence>
<dbReference type="Pfam" id="PF00933">
    <property type="entry name" value="Glyco_hydro_3"/>
    <property type="match status" value="1"/>
</dbReference>
<dbReference type="Proteomes" id="UP000502179">
    <property type="component" value="Chromosome"/>
</dbReference>
<dbReference type="AlphaFoldDB" id="A0A6G7PW87"/>
<gene>
    <name evidence="5" type="primary">nagZ</name>
    <name evidence="5" type="ORF">G4V39_06430</name>
</gene>
<accession>A0A6G7PW87</accession>